<keyword evidence="5" id="KW-1185">Reference proteome</keyword>
<dbReference type="GO" id="GO:0016787">
    <property type="term" value="F:hydrolase activity"/>
    <property type="evidence" value="ECO:0007669"/>
    <property type="project" value="UniProtKB-KW"/>
</dbReference>
<feature type="domain" description="AB hydrolase-1" evidence="3">
    <location>
        <begin position="34"/>
        <end position="290"/>
    </location>
</feature>
<evidence type="ECO:0000259" key="3">
    <source>
        <dbReference type="Pfam" id="PF00561"/>
    </source>
</evidence>
<accession>M3K2V5</accession>
<dbReference type="PRINTS" id="PR00412">
    <property type="entry name" value="EPOXHYDRLASE"/>
</dbReference>
<dbReference type="InterPro" id="IPR000073">
    <property type="entry name" value="AB_hydrolase_1"/>
</dbReference>
<comment type="caution">
    <text evidence="4">The sequence shown here is derived from an EMBL/GenBank/DDBJ whole genome shotgun (WGS) entry which is preliminary data.</text>
</comment>
<evidence type="ECO:0000256" key="1">
    <source>
        <dbReference type="ARBA" id="ARBA00022801"/>
    </source>
</evidence>
<dbReference type="Gene3D" id="3.40.50.1820">
    <property type="entry name" value="alpha/beta hydrolase"/>
    <property type="match status" value="1"/>
</dbReference>
<reference evidence="4 5" key="1">
    <citation type="submission" date="2013-02" db="EMBL/GenBank/DDBJ databases">
        <title>Genome sequence of Candida maltosa Xu316, a potential industrial strain for xylitol and ethanol production.</title>
        <authorList>
            <person name="Yu J."/>
            <person name="Wang Q."/>
            <person name="Geng X."/>
            <person name="Bao W."/>
            <person name="He P."/>
            <person name="Cai J."/>
        </authorList>
    </citation>
    <scope>NUCLEOTIDE SEQUENCE [LARGE SCALE GENOMIC DNA]</scope>
    <source>
        <strain evidence="5">Xu316</strain>
    </source>
</reference>
<dbReference type="InterPro" id="IPR000639">
    <property type="entry name" value="Epox_hydrolase-like"/>
</dbReference>
<evidence type="ECO:0000313" key="4">
    <source>
        <dbReference type="EMBL" id="EMG49064.1"/>
    </source>
</evidence>
<dbReference type="EMBL" id="AOGT01000835">
    <property type="protein sequence ID" value="EMG49064.1"/>
    <property type="molecule type" value="Genomic_DNA"/>
</dbReference>
<dbReference type="PANTHER" id="PTHR43329">
    <property type="entry name" value="EPOXIDE HYDROLASE"/>
    <property type="match status" value="1"/>
</dbReference>
<name>M3K2V5_CANMX</name>
<keyword evidence="1" id="KW-0378">Hydrolase</keyword>
<sequence>MTRYQVKLHNGTRSFSTISNFPEDVIKSGKWDRAIFLLHGFPDVNTTFDKAWPDLEASAFPTEKVLLLAPKLRGYEKSSIGPEAEYSLPHVASDVKAWIQEINPDNKKPIHLLGHDWGALVSFKAANMFPELITSMVTLAIPYIANLHIWDLLWYAPEQIYLSSYFLTMQLGSIYRPKLTQNNDYLGYLWKYWSPSYNYTTEEIDEIRETFSKDGVVDAVTSYYRHILNPVSLVKSRWLVDFNKVPTLIMVGEEDGCMSKRIAELEEIKLKKYPDAHVKILPNAGHFLQREQPEIVAKISAEFFERYSKL</sequence>
<dbReference type="HOGENOM" id="CLU_020336_7_3_1"/>
<dbReference type="InterPro" id="IPR029058">
    <property type="entry name" value="AB_hydrolase_fold"/>
</dbReference>
<dbReference type="OrthoDB" id="408373at2759"/>
<protein>
    <recommendedName>
        <fullName evidence="3">AB hydrolase-1 domain-containing protein</fullName>
    </recommendedName>
</protein>
<organism evidence="4 5">
    <name type="scientific">Candida maltosa (strain Xu316)</name>
    <name type="common">Yeast</name>
    <dbReference type="NCBI Taxonomy" id="1245528"/>
    <lineage>
        <taxon>Eukaryota</taxon>
        <taxon>Fungi</taxon>
        <taxon>Dikarya</taxon>
        <taxon>Ascomycota</taxon>
        <taxon>Saccharomycotina</taxon>
        <taxon>Pichiomycetes</taxon>
        <taxon>Debaryomycetaceae</taxon>
        <taxon>Candida/Lodderomyces clade</taxon>
        <taxon>Candida</taxon>
    </lineage>
</organism>
<dbReference type="STRING" id="1245528.M3K2V5"/>
<evidence type="ECO:0000313" key="5">
    <source>
        <dbReference type="Proteomes" id="UP000011777"/>
    </source>
</evidence>
<evidence type="ECO:0000256" key="2">
    <source>
        <dbReference type="ARBA" id="ARBA00038334"/>
    </source>
</evidence>
<proteinExistence type="inferred from homology"/>
<dbReference type="OMA" id="YLEWNPQ"/>
<comment type="similarity">
    <text evidence="2">Belongs to the AB hydrolase superfamily. Epoxide hydrolase family.</text>
</comment>
<dbReference type="SUPFAM" id="SSF53474">
    <property type="entry name" value="alpha/beta-Hydrolases"/>
    <property type="match status" value="1"/>
</dbReference>
<dbReference type="eggNOG" id="KOG4178">
    <property type="taxonomic scope" value="Eukaryota"/>
</dbReference>
<gene>
    <name evidence="4" type="ORF">G210_0261</name>
</gene>
<dbReference type="AlphaFoldDB" id="M3K2V5"/>
<dbReference type="Proteomes" id="UP000011777">
    <property type="component" value="Unassembled WGS sequence"/>
</dbReference>
<dbReference type="Pfam" id="PF00561">
    <property type="entry name" value="Abhydrolase_1"/>
    <property type="match status" value="1"/>
</dbReference>